<sequence>MEADVVKAFHNELVSLYELKPPISKNKIQEITKAAIRAIKYYKHVVFGVEKFLTKCKPEYKLPGMYCIDSIIRQSQHQYKEKDVFAARFAHNMLQTVLNLMSCKAEDTMKIVRVMNLWIVQKVYDEKTVRPWLDYCRETHGVDTDFLHVERSVKGDAANLALYSKVLSKADLAKASSQIQSPPLNESSERKGLLPRTPPLETGEEAMDGSISEKETLEIITNMKLDLGGMFTQDSTLLKRLNKIVNEKLIERREIDSRRQGNIKNLLSREFDYSDEEDSGDEDVKRLSVEAKPAELTKQQIRGMAETVLRDEGVKEEIQRMHTERLTAMSQTTIPHFQSQAIQNALSLPSNNTPISIPLNSVEGGESNVLSMNSMQPSFSIRPPALMPMGVQGSQMLIGGTNGVPGFPQNILPPGFNIPPPQHQQQPLQSQHNISMQNNAEASRIDVDQDDRIRRNSNRYDLDRDNREHHDNRNRDRREDKRRSRFERDERGRDRTDFHEYDQRPSKKSRRSRSRERDDPRKDRRRTPSNDRCSRSHGHERDFENSMHREIERQRRKIGIPWPPKEGHLLSSSKCYTVVLINRFFFFFEYSINVIVASCTLWFGRLPSNCSEEDIRLSVIEAGEPKRINIIPSRACAYVTMKDRKAAFRVMDRLQRNMQVAKRNVKARQGLKDKFMDYWDSEHGVSQIPHSKLPENLEPLLDGGQLDVETLPSHLAGFYDEYGLKHKKSDNLNGSSQDLQAASTLASLAYSAGQPNAVMSNTFFSMPTFPPALPPGVSAMTLPGYGKAGVADAKLNNMRVESDPNGLREQVIPNSRFSSRPPVRGSSFGSGMPPFPRVFPVAGNIRLPRGSGFRGGGGPGFRGNRPNFLPRNADVNFRGRPRFMGGQYSEMDSPPRFFNPGPPGVRGIRPMFRPKEEDTKNVEATVSVEQKENQRQHHEPVQSITNDRREKGSIFSL</sequence>
<dbReference type="FunFam" id="1.25.40.90:FF:000004">
    <property type="entry name" value="splicing factor, arginine/serine-rich 15"/>
    <property type="match status" value="1"/>
</dbReference>
<feature type="compositionally biased region" description="Basic and acidic residues" evidence="2">
    <location>
        <begin position="929"/>
        <end position="957"/>
    </location>
</feature>
<dbReference type="AlphaFoldDB" id="A0A0N5A8P1"/>
<dbReference type="Proteomes" id="UP000046393">
    <property type="component" value="Unplaced"/>
</dbReference>
<organism evidence="4 5">
    <name type="scientific">Syphacia muris</name>
    <dbReference type="NCBI Taxonomy" id="451379"/>
    <lineage>
        <taxon>Eukaryota</taxon>
        <taxon>Metazoa</taxon>
        <taxon>Ecdysozoa</taxon>
        <taxon>Nematoda</taxon>
        <taxon>Chromadorea</taxon>
        <taxon>Rhabditida</taxon>
        <taxon>Spirurina</taxon>
        <taxon>Oxyuridomorpha</taxon>
        <taxon>Oxyuroidea</taxon>
        <taxon>Oxyuridae</taxon>
        <taxon>Syphacia</taxon>
    </lineage>
</organism>
<evidence type="ECO:0000256" key="2">
    <source>
        <dbReference type="SAM" id="MobiDB-lite"/>
    </source>
</evidence>
<dbReference type="SMART" id="SM00360">
    <property type="entry name" value="RRM"/>
    <property type="match status" value="1"/>
</dbReference>
<dbReference type="GO" id="GO:0005634">
    <property type="term" value="C:nucleus"/>
    <property type="evidence" value="ECO:0007669"/>
    <property type="project" value="TreeGrafter"/>
</dbReference>
<feature type="region of interest" description="Disordered" evidence="2">
    <location>
        <begin position="397"/>
        <end position="550"/>
    </location>
</feature>
<dbReference type="Gene3D" id="3.30.70.330">
    <property type="match status" value="1"/>
</dbReference>
<dbReference type="PANTHER" id="PTHR23140:SF4">
    <property type="entry name" value="PROTEIN CBR-NRD-1"/>
    <property type="match status" value="1"/>
</dbReference>
<keyword evidence="4" id="KW-1185">Reference proteome</keyword>
<feature type="region of interest" description="Disordered" evidence="2">
    <location>
        <begin position="851"/>
        <end position="874"/>
    </location>
</feature>
<feature type="region of interest" description="Disordered" evidence="2">
    <location>
        <begin position="177"/>
        <end position="209"/>
    </location>
</feature>
<dbReference type="PANTHER" id="PTHR23140">
    <property type="entry name" value="RNA PROCESSING PROTEIN LD23810P"/>
    <property type="match status" value="1"/>
</dbReference>
<dbReference type="InterPro" id="IPR006569">
    <property type="entry name" value="CID_dom"/>
</dbReference>
<dbReference type="STRING" id="451379.A0A0N5A8P1"/>
<feature type="compositionally biased region" description="Basic and acidic residues" evidence="2">
    <location>
        <begin position="443"/>
        <end position="505"/>
    </location>
</feature>
<feature type="compositionally biased region" description="Gly residues" evidence="2">
    <location>
        <begin position="852"/>
        <end position="861"/>
    </location>
</feature>
<dbReference type="SUPFAM" id="SSF48464">
    <property type="entry name" value="ENTH/VHS domain"/>
    <property type="match status" value="1"/>
</dbReference>
<feature type="region of interest" description="Disordered" evidence="2">
    <location>
        <begin position="913"/>
        <end position="957"/>
    </location>
</feature>
<evidence type="ECO:0000313" key="4">
    <source>
        <dbReference type="Proteomes" id="UP000046393"/>
    </source>
</evidence>
<keyword evidence="1" id="KW-0694">RNA-binding</keyword>
<name>A0A0N5A8P1_9BILA</name>
<feature type="compositionally biased region" description="Basic and acidic residues" evidence="2">
    <location>
        <begin position="515"/>
        <end position="550"/>
    </location>
</feature>
<dbReference type="PROSITE" id="PS51391">
    <property type="entry name" value="CID"/>
    <property type="match status" value="1"/>
</dbReference>
<dbReference type="Gene3D" id="1.25.40.90">
    <property type="match status" value="1"/>
</dbReference>
<dbReference type="GO" id="GO:0003723">
    <property type="term" value="F:RNA binding"/>
    <property type="evidence" value="ECO:0007669"/>
    <property type="project" value="UniProtKB-KW"/>
</dbReference>
<evidence type="ECO:0000259" key="3">
    <source>
        <dbReference type="PROSITE" id="PS51391"/>
    </source>
</evidence>
<feature type="compositionally biased region" description="Polar residues" evidence="2">
    <location>
        <begin position="432"/>
        <end position="441"/>
    </location>
</feature>
<dbReference type="WBParaSite" id="SMUV_0000044901-mRNA-1">
    <property type="protein sequence ID" value="SMUV_0000044901-mRNA-1"/>
    <property type="gene ID" value="SMUV_0000044901"/>
</dbReference>
<dbReference type="InterPro" id="IPR012677">
    <property type="entry name" value="Nucleotide-bd_a/b_plait_sf"/>
</dbReference>
<dbReference type="InterPro" id="IPR051485">
    <property type="entry name" value="SR-CTD_assoc_factor"/>
</dbReference>
<proteinExistence type="predicted"/>
<reference evidence="5" key="1">
    <citation type="submission" date="2017-02" db="UniProtKB">
        <authorList>
            <consortium name="WormBaseParasite"/>
        </authorList>
    </citation>
    <scope>IDENTIFICATION</scope>
</reference>
<dbReference type="SMART" id="SM00582">
    <property type="entry name" value="RPR"/>
    <property type="match status" value="1"/>
</dbReference>
<dbReference type="InterPro" id="IPR000504">
    <property type="entry name" value="RRM_dom"/>
</dbReference>
<evidence type="ECO:0000256" key="1">
    <source>
        <dbReference type="ARBA" id="ARBA00022884"/>
    </source>
</evidence>
<dbReference type="Pfam" id="PF04818">
    <property type="entry name" value="CID"/>
    <property type="match status" value="1"/>
</dbReference>
<dbReference type="SUPFAM" id="SSF54928">
    <property type="entry name" value="RNA-binding domain, RBD"/>
    <property type="match status" value="1"/>
</dbReference>
<feature type="domain" description="CID" evidence="3">
    <location>
        <begin position="1"/>
        <end position="140"/>
    </location>
</feature>
<dbReference type="CDD" id="cd16983">
    <property type="entry name" value="CID_SCAF8_like"/>
    <property type="match status" value="1"/>
</dbReference>
<evidence type="ECO:0000313" key="5">
    <source>
        <dbReference type="WBParaSite" id="SMUV_0000044901-mRNA-1"/>
    </source>
</evidence>
<feature type="compositionally biased region" description="Polar residues" evidence="2">
    <location>
        <begin position="177"/>
        <end position="186"/>
    </location>
</feature>
<accession>A0A0N5A8P1</accession>
<dbReference type="InterPro" id="IPR035979">
    <property type="entry name" value="RBD_domain_sf"/>
</dbReference>
<dbReference type="InterPro" id="IPR008942">
    <property type="entry name" value="ENTH_VHS"/>
</dbReference>
<protein>
    <submittedName>
        <fullName evidence="5">CID domain-containing protein</fullName>
    </submittedName>
</protein>